<dbReference type="EMBL" id="HBUE01169722">
    <property type="protein sequence ID" value="CAG6514414.1"/>
    <property type="molecule type" value="Transcribed_RNA"/>
</dbReference>
<organism evidence="1">
    <name type="scientific">Culex pipiens</name>
    <name type="common">House mosquito</name>
    <dbReference type="NCBI Taxonomy" id="7175"/>
    <lineage>
        <taxon>Eukaryota</taxon>
        <taxon>Metazoa</taxon>
        <taxon>Ecdysozoa</taxon>
        <taxon>Arthropoda</taxon>
        <taxon>Hexapoda</taxon>
        <taxon>Insecta</taxon>
        <taxon>Pterygota</taxon>
        <taxon>Neoptera</taxon>
        <taxon>Endopterygota</taxon>
        <taxon>Diptera</taxon>
        <taxon>Nematocera</taxon>
        <taxon>Culicoidea</taxon>
        <taxon>Culicidae</taxon>
        <taxon>Culicinae</taxon>
        <taxon>Culicini</taxon>
        <taxon>Culex</taxon>
        <taxon>Culex</taxon>
    </lineage>
</organism>
<sequence>MSEHSGPERGFVPVGSAEQRARTVGHFRFRIVNRQSRFFQQQQFVDRFFLFLLLQQSKLIEQQHKYKHSVLVVFVVDGHFRVRVFLGGRRNFGLVLLFTTVVSILECHHHFGRRSAVRGQAKLELTVRSAEKVPAGRTRFRQLASRFEQFRGILGRWFVQ</sequence>
<dbReference type="EMBL" id="HBUE01275124">
    <property type="protein sequence ID" value="CAG6565925.1"/>
    <property type="molecule type" value="Transcribed_RNA"/>
</dbReference>
<evidence type="ECO:0000313" key="1">
    <source>
        <dbReference type="EMBL" id="CAG6565914.1"/>
    </source>
</evidence>
<dbReference type="EMBL" id="HBUE01275115">
    <property type="protein sequence ID" value="CAG6565907.1"/>
    <property type="molecule type" value="Transcribed_RNA"/>
</dbReference>
<dbReference type="EMBL" id="HBUE01098852">
    <property type="protein sequence ID" value="CAG6484231.1"/>
    <property type="molecule type" value="Transcribed_RNA"/>
</dbReference>
<proteinExistence type="predicted"/>
<dbReference type="AlphaFoldDB" id="A0A8D8NI11"/>
<reference evidence="1" key="1">
    <citation type="submission" date="2021-05" db="EMBL/GenBank/DDBJ databases">
        <authorList>
            <person name="Alioto T."/>
            <person name="Alioto T."/>
            <person name="Gomez Garrido J."/>
        </authorList>
    </citation>
    <scope>NUCLEOTIDE SEQUENCE</scope>
</reference>
<dbReference type="EMBL" id="HBUE01275118">
    <property type="protein sequence ID" value="CAG6565914.1"/>
    <property type="molecule type" value="Transcribed_RNA"/>
</dbReference>
<dbReference type="EMBL" id="HBUE01275112">
    <property type="protein sequence ID" value="CAG6565902.1"/>
    <property type="molecule type" value="Transcribed_RNA"/>
</dbReference>
<dbReference type="EMBL" id="HBUE01275121">
    <property type="protein sequence ID" value="CAG6565921.1"/>
    <property type="molecule type" value="Transcribed_RNA"/>
</dbReference>
<dbReference type="EMBL" id="HBUE01098856">
    <property type="protein sequence ID" value="CAG6484234.1"/>
    <property type="molecule type" value="Transcribed_RNA"/>
</dbReference>
<dbReference type="EMBL" id="HBUE01169729">
    <property type="protein sequence ID" value="CAG6514429.1"/>
    <property type="molecule type" value="Transcribed_RNA"/>
</dbReference>
<dbReference type="EMBL" id="HBUE01169724">
    <property type="protein sequence ID" value="CAG6514416.1"/>
    <property type="molecule type" value="Transcribed_RNA"/>
</dbReference>
<protein>
    <submittedName>
        <fullName evidence="1">(northern house mosquito) hypothetical protein</fullName>
    </submittedName>
</protein>
<dbReference type="EMBL" id="HBUE01275114">
    <property type="protein sequence ID" value="CAG6565904.1"/>
    <property type="molecule type" value="Transcribed_RNA"/>
</dbReference>
<dbReference type="EMBL" id="HBUE01098853">
    <property type="protein sequence ID" value="CAG6484233.1"/>
    <property type="molecule type" value="Transcribed_RNA"/>
</dbReference>
<dbReference type="EMBL" id="HBUE01169728">
    <property type="protein sequence ID" value="CAG6514426.1"/>
    <property type="molecule type" value="Transcribed_RNA"/>
</dbReference>
<dbReference type="EMBL" id="HBUE01169725">
    <property type="protein sequence ID" value="CAG6514419.1"/>
    <property type="molecule type" value="Transcribed_RNA"/>
</dbReference>
<name>A0A8D8NI11_CULPI</name>
<dbReference type="EMBL" id="HBUE01275119">
    <property type="protein sequence ID" value="CAG6565917.1"/>
    <property type="molecule type" value="Transcribed_RNA"/>
</dbReference>
<dbReference type="EMBL" id="HBUE01169734">
    <property type="protein sequence ID" value="CAG6514437.1"/>
    <property type="molecule type" value="Transcribed_RNA"/>
</dbReference>
<dbReference type="EMBL" id="HBUE01169731">
    <property type="protein sequence ID" value="CAG6514433.1"/>
    <property type="molecule type" value="Transcribed_RNA"/>
</dbReference>
<accession>A0A8D8NI11</accession>